<sequence>MVYAGRVDQLQRVVRLLHDVLGPGLIGAYLHGSSVLGGLRAASDLDVLAVSRRSMDDRERKALLGGLSEVSGLTAGTRPVELTVVVRSEVRPWRFPPTGDFLYGEWLRAGFHAHGPLSRNRCRTWPC</sequence>
<evidence type="ECO:0000313" key="2">
    <source>
        <dbReference type="Proteomes" id="UP001500320"/>
    </source>
</evidence>
<comment type="caution">
    <text evidence="1">The sequence shown here is derived from an EMBL/GenBank/DDBJ whole genome shotgun (WGS) entry which is preliminary data.</text>
</comment>
<protein>
    <submittedName>
        <fullName evidence="1">Uncharacterized protein</fullName>
    </submittedName>
</protein>
<reference evidence="2" key="1">
    <citation type="journal article" date="2019" name="Int. J. Syst. Evol. Microbiol.">
        <title>The Global Catalogue of Microorganisms (GCM) 10K type strain sequencing project: providing services to taxonomists for standard genome sequencing and annotation.</title>
        <authorList>
            <consortium name="The Broad Institute Genomics Platform"/>
            <consortium name="The Broad Institute Genome Sequencing Center for Infectious Disease"/>
            <person name="Wu L."/>
            <person name="Ma J."/>
        </authorList>
    </citation>
    <scope>NUCLEOTIDE SEQUENCE [LARGE SCALE GENOMIC DNA]</scope>
    <source>
        <strain evidence="2">JCM 9373</strain>
    </source>
</reference>
<dbReference type="Proteomes" id="UP001500320">
    <property type="component" value="Unassembled WGS sequence"/>
</dbReference>
<dbReference type="EMBL" id="BAAAUT010000029">
    <property type="protein sequence ID" value="GAA3142967.1"/>
    <property type="molecule type" value="Genomic_DNA"/>
</dbReference>
<gene>
    <name evidence="1" type="ORF">GCM10010466_37430</name>
</gene>
<dbReference type="InterPro" id="IPR043519">
    <property type="entry name" value="NT_sf"/>
</dbReference>
<dbReference type="CDD" id="cd05403">
    <property type="entry name" value="NT_KNTase_like"/>
    <property type="match status" value="1"/>
</dbReference>
<name>A0ABP6NBS1_9ACTN</name>
<dbReference type="Gene3D" id="3.30.460.10">
    <property type="entry name" value="Beta Polymerase, domain 2"/>
    <property type="match status" value="1"/>
</dbReference>
<keyword evidence="2" id="KW-1185">Reference proteome</keyword>
<accession>A0ABP6NBS1</accession>
<evidence type="ECO:0000313" key="1">
    <source>
        <dbReference type="EMBL" id="GAA3142967.1"/>
    </source>
</evidence>
<organism evidence="1 2">
    <name type="scientific">Planomonospora alba</name>
    <dbReference type="NCBI Taxonomy" id="161354"/>
    <lineage>
        <taxon>Bacteria</taxon>
        <taxon>Bacillati</taxon>
        <taxon>Actinomycetota</taxon>
        <taxon>Actinomycetes</taxon>
        <taxon>Streptosporangiales</taxon>
        <taxon>Streptosporangiaceae</taxon>
        <taxon>Planomonospora</taxon>
    </lineage>
</organism>
<dbReference type="SUPFAM" id="SSF81301">
    <property type="entry name" value="Nucleotidyltransferase"/>
    <property type="match status" value="1"/>
</dbReference>
<proteinExistence type="predicted"/>